<name>A0AAR5Q398_DENPD</name>
<evidence type="ECO:0000256" key="3">
    <source>
        <dbReference type="SAM" id="SignalP"/>
    </source>
</evidence>
<keyword evidence="2" id="KW-0472">Membrane</keyword>
<evidence type="ECO:0000256" key="2">
    <source>
        <dbReference type="SAM" id="Phobius"/>
    </source>
</evidence>
<dbReference type="KEGG" id="dpa:109542770"/>
<evidence type="ECO:0000313" key="5">
    <source>
        <dbReference type="Proteomes" id="UP000019118"/>
    </source>
</evidence>
<sequence length="423" mass="46672">MKLLPVFVLVVLWVGSSSSPVKTEGGIVSTLSSSARYVGKKLHIIKKRQLGQVDSESKELKTNELELEGGSEHQNQPNETEISNRTKRAQGSDDPRYILVHDVPPCKKRRSAEDYEQPLPACSTPGGKNITIIIQNSMEAAEKHRLTRGAETAEGNGNISPSENAAAEETAKTDQVADLKLSDPEREQDRPRSAEEVNNLREAEQPAAGRKLLWTLDDEEPLPEASPFLDSMWTLDDEGPLAKALPFLDSSPQTDPQPFNFLHASGTIDKSLSDQQQHFKADQKQDKNAEVVVDRISLVASYAFCVCVVTNTKCSPYVNGFRAWEQSDTVNCTRACSKLADCCCEVNRAEPIKSTDNDVSASERAKHLDQTLYLEVAWIIILMLNILVGINTIVIGYVCWKGPNKKKSVFLVHGYANTPPARA</sequence>
<evidence type="ECO:0000313" key="4">
    <source>
        <dbReference type="EnsemblMetazoa" id="XP_019767700.1"/>
    </source>
</evidence>
<keyword evidence="3" id="KW-0732">Signal</keyword>
<feature type="transmembrane region" description="Helical" evidence="2">
    <location>
        <begin position="376"/>
        <end position="400"/>
    </location>
</feature>
<dbReference type="Proteomes" id="UP000019118">
    <property type="component" value="Unassembled WGS sequence"/>
</dbReference>
<organism evidence="4 5">
    <name type="scientific">Dendroctonus ponderosae</name>
    <name type="common">Mountain pine beetle</name>
    <dbReference type="NCBI Taxonomy" id="77166"/>
    <lineage>
        <taxon>Eukaryota</taxon>
        <taxon>Metazoa</taxon>
        <taxon>Ecdysozoa</taxon>
        <taxon>Arthropoda</taxon>
        <taxon>Hexapoda</taxon>
        <taxon>Insecta</taxon>
        <taxon>Pterygota</taxon>
        <taxon>Neoptera</taxon>
        <taxon>Endopterygota</taxon>
        <taxon>Coleoptera</taxon>
        <taxon>Polyphaga</taxon>
        <taxon>Cucujiformia</taxon>
        <taxon>Curculionidae</taxon>
        <taxon>Scolytinae</taxon>
        <taxon>Dendroctonus</taxon>
    </lineage>
</organism>
<dbReference type="EnsemblMetazoa" id="XM_019912141.1">
    <property type="protein sequence ID" value="XP_019767700.1"/>
    <property type="gene ID" value="LOC109542770"/>
</dbReference>
<protein>
    <submittedName>
        <fullName evidence="4">Uncharacterized protein</fullName>
    </submittedName>
</protein>
<evidence type="ECO:0000256" key="1">
    <source>
        <dbReference type="SAM" id="MobiDB-lite"/>
    </source>
</evidence>
<dbReference type="AlphaFoldDB" id="A0AAR5Q398"/>
<reference evidence="5" key="1">
    <citation type="journal article" date="2013" name="Genome Biol.">
        <title>Draft genome of the mountain pine beetle, Dendroctonus ponderosae Hopkins, a major forest pest.</title>
        <authorList>
            <person name="Keeling C.I."/>
            <person name="Yuen M.M."/>
            <person name="Liao N.Y."/>
            <person name="Docking T.R."/>
            <person name="Chan S.K."/>
            <person name="Taylor G.A."/>
            <person name="Palmquist D.L."/>
            <person name="Jackman S.D."/>
            <person name="Nguyen A."/>
            <person name="Li M."/>
            <person name="Henderson H."/>
            <person name="Janes J.K."/>
            <person name="Zhao Y."/>
            <person name="Pandoh P."/>
            <person name="Moore R."/>
            <person name="Sperling F.A."/>
            <person name="Huber D.P."/>
            <person name="Birol I."/>
            <person name="Jones S.J."/>
            <person name="Bohlmann J."/>
        </authorList>
    </citation>
    <scope>NUCLEOTIDE SEQUENCE</scope>
</reference>
<accession>A0AAR5Q398</accession>
<proteinExistence type="predicted"/>
<reference evidence="4" key="2">
    <citation type="submission" date="2024-08" db="UniProtKB">
        <authorList>
            <consortium name="EnsemblMetazoa"/>
        </authorList>
    </citation>
    <scope>IDENTIFICATION</scope>
</reference>
<feature type="region of interest" description="Disordered" evidence="1">
    <location>
        <begin position="55"/>
        <end position="128"/>
    </location>
</feature>
<keyword evidence="2" id="KW-1133">Transmembrane helix</keyword>
<feature type="region of interest" description="Disordered" evidence="1">
    <location>
        <begin position="141"/>
        <end position="205"/>
    </location>
</feature>
<keyword evidence="5" id="KW-1185">Reference proteome</keyword>
<feature type="compositionally biased region" description="Polar residues" evidence="1">
    <location>
        <begin position="72"/>
        <end position="83"/>
    </location>
</feature>
<feature type="signal peptide" evidence="3">
    <location>
        <begin position="1"/>
        <end position="18"/>
    </location>
</feature>
<feature type="compositionally biased region" description="Basic and acidic residues" evidence="1">
    <location>
        <begin position="55"/>
        <end position="64"/>
    </location>
</feature>
<feature type="compositionally biased region" description="Basic and acidic residues" evidence="1">
    <location>
        <begin position="169"/>
        <end position="204"/>
    </location>
</feature>
<keyword evidence="2" id="KW-0812">Transmembrane</keyword>
<dbReference type="GeneID" id="109542770"/>
<feature type="chain" id="PRO_5043636113" evidence="3">
    <location>
        <begin position="19"/>
        <end position="423"/>
    </location>
</feature>